<dbReference type="PANTHER" id="PTHR38681">
    <property type="entry name" value="RETROVIRUS-RELATED POL POLYPROTEIN FROM TRANSPOSON 412-LIKE PROTEIN-RELATED"/>
    <property type="match status" value="1"/>
</dbReference>
<gene>
    <name evidence="2" type="ORF">FKW44_003956</name>
</gene>
<name>A0A7T8KMH1_CALRO</name>
<evidence type="ECO:0000259" key="1">
    <source>
        <dbReference type="PROSITE" id="PS50994"/>
    </source>
</evidence>
<dbReference type="Gene3D" id="3.30.420.10">
    <property type="entry name" value="Ribonuclease H-like superfamily/Ribonuclease H"/>
    <property type="match status" value="1"/>
</dbReference>
<dbReference type="EMBL" id="CP045891">
    <property type="protein sequence ID" value="QQP58586.1"/>
    <property type="molecule type" value="Genomic_DNA"/>
</dbReference>
<dbReference type="PROSITE" id="PS50994">
    <property type="entry name" value="INTEGRASE"/>
    <property type="match status" value="1"/>
</dbReference>
<feature type="non-terminal residue" evidence="2">
    <location>
        <position position="1"/>
    </location>
</feature>
<dbReference type="GO" id="GO:0015074">
    <property type="term" value="P:DNA integration"/>
    <property type="evidence" value="ECO:0007669"/>
    <property type="project" value="InterPro"/>
</dbReference>
<dbReference type="PANTHER" id="PTHR38681:SF1">
    <property type="entry name" value="RETROVIRUS-RELATED POL POLYPROTEIN FROM TRANSPOSON 412-LIKE PROTEIN"/>
    <property type="match status" value="1"/>
</dbReference>
<dbReference type="InterPro" id="IPR036397">
    <property type="entry name" value="RNaseH_sf"/>
</dbReference>
<dbReference type="Proteomes" id="UP000595437">
    <property type="component" value="Chromosome 2"/>
</dbReference>
<evidence type="ECO:0000313" key="2">
    <source>
        <dbReference type="EMBL" id="QQP58586.1"/>
    </source>
</evidence>
<dbReference type="GO" id="GO:0003676">
    <property type="term" value="F:nucleic acid binding"/>
    <property type="evidence" value="ECO:0007669"/>
    <property type="project" value="InterPro"/>
</dbReference>
<dbReference type="InterPro" id="IPR001584">
    <property type="entry name" value="Integrase_cat-core"/>
</dbReference>
<organism evidence="2 3">
    <name type="scientific">Caligus rogercresseyi</name>
    <name type="common">Sea louse</name>
    <dbReference type="NCBI Taxonomy" id="217165"/>
    <lineage>
        <taxon>Eukaryota</taxon>
        <taxon>Metazoa</taxon>
        <taxon>Ecdysozoa</taxon>
        <taxon>Arthropoda</taxon>
        <taxon>Crustacea</taxon>
        <taxon>Multicrustacea</taxon>
        <taxon>Hexanauplia</taxon>
        <taxon>Copepoda</taxon>
        <taxon>Siphonostomatoida</taxon>
        <taxon>Caligidae</taxon>
        <taxon>Caligus</taxon>
    </lineage>
</organism>
<dbReference type="SUPFAM" id="SSF53098">
    <property type="entry name" value="Ribonuclease H-like"/>
    <property type="match status" value="1"/>
</dbReference>
<dbReference type="AlphaFoldDB" id="A0A7T8KMH1"/>
<evidence type="ECO:0000313" key="3">
    <source>
        <dbReference type="Proteomes" id="UP000595437"/>
    </source>
</evidence>
<sequence>EVSKTLGCRLFPTTAFHPQANGLVERFHRTLKASLRARLAGPNWMDELPWVMLALRATHKDDLDATPAELLYGENLRLPGFPPSSVDAARLDNATVGFASQLRDQVAKLQPKQPATHAGGIKEANSYIPTALKKATHVYVRLDRVRRPLERPYEGPFPVVKLSPST</sequence>
<feature type="non-terminal residue" evidence="2">
    <location>
        <position position="166"/>
    </location>
</feature>
<accession>A0A7T8KMH1</accession>
<dbReference type="InterPro" id="IPR012337">
    <property type="entry name" value="RNaseH-like_sf"/>
</dbReference>
<reference evidence="3" key="1">
    <citation type="submission" date="2021-01" db="EMBL/GenBank/DDBJ databases">
        <title>Caligus Genome Assembly.</title>
        <authorList>
            <person name="Gallardo-Escarate C."/>
        </authorList>
    </citation>
    <scope>NUCLEOTIDE SEQUENCE [LARGE SCALE GENOMIC DNA]</scope>
</reference>
<proteinExistence type="predicted"/>
<dbReference type="OrthoDB" id="6371339at2759"/>
<protein>
    <recommendedName>
        <fullName evidence="1">Integrase catalytic domain-containing protein</fullName>
    </recommendedName>
</protein>
<feature type="domain" description="Integrase catalytic" evidence="1">
    <location>
        <begin position="1"/>
        <end position="91"/>
    </location>
</feature>
<keyword evidence="3" id="KW-1185">Reference proteome</keyword>